<protein>
    <submittedName>
        <fullName evidence="9">DedA family protein</fullName>
    </submittedName>
</protein>
<evidence type="ECO:0000259" key="8">
    <source>
        <dbReference type="Pfam" id="PF09335"/>
    </source>
</evidence>
<dbReference type="Proteomes" id="UP001597307">
    <property type="component" value="Unassembled WGS sequence"/>
</dbReference>
<name>A0ABW4Q719_9MICC</name>
<feature type="transmembrane region" description="Helical" evidence="7">
    <location>
        <begin position="164"/>
        <end position="190"/>
    </location>
</feature>
<sequence length="215" mass="22944">MDLTDLGAWSPLFHPLTFVIVVIDVFIPAVPSEFLVIASGTMASEGTLLLPVALLTATLGSWVGDIVLYLLFRNRLTSWLDKFKWGRGIHRSIRGAVQKAGKSPTYAGLIALRFLPAGRSAGVAAAGIANLPIRPFLACAAVGGILWAAWLVMLGYITDVTTGFPLWVSALLGMGVGTLVGLVIAAFLALKQRRKVRTTNEHPDPERSPAAEPTD</sequence>
<comment type="subcellular location">
    <subcellularLocation>
        <location evidence="1">Cell membrane</location>
        <topology evidence="1">Multi-pass membrane protein</topology>
    </subcellularLocation>
</comment>
<feature type="transmembrane region" description="Helical" evidence="7">
    <location>
        <begin position="12"/>
        <end position="30"/>
    </location>
</feature>
<evidence type="ECO:0000313" key="10">
    <source>
        <dbReference type="Proteomes" id="UP001597307"/>
    </source>
</evidence>
<evidence type="ECO:0000256" key="5">
    <source>
        <dbReference type="ARBA" id="ARBA00022989"/>
    </source>
</evidence>
<comment type="similarity">
    <text evidence="2">Belongs to the DedA family.</text>
</comment>
<evidence type="ECO:0000256" key="6">
    <source>
        <dbReference type="ARBA" id="ARBA00023136"/>
    </source>
</evidence>
<dbReference type="InterPro" id="IPR032816">
    <property type="entry name" value="VTT_dom"/>
</dbReference>
<keyword evidence="5 7" id="KW-1133">Transmembrane helix</keyword>
<accession>A0ABW4Q719</accession>
<dbReference type="PANTHER" id="PTHR42709:SF6">
    <property type="entry name" value="UNDECAPRENYL PHOSPHATE TRANSPORTER A"/>
    <property type="match status" value="1"/>
</dbReference>
<feature type="domain" description="VTT" evidence="8">
    <location>
        <begin position="30"/>
        <end position="156"/>
    </location>
</feature>
<evidence type="ECO:0000256" key="1">
    <source>
        <dbReference type="ARBA" id="ARBA00004651"/>
    </source>
</evidence>
<keyword evidence="10" id="KW-1185">Reference proteome</keyword>
<keyword evidence="3" id="KW-1003">Cell membrane</keyword>
<keyword evidence="4 7" id="KW-0812">Transmembrane</keyword>
<organism evidence="9 10">
    <name type="scientific">Arthrobacter flavus</name>
    <dbReference type="NCBI Taxonomy" id="95172"/>
    <lineage>
        <taxon>Bacteria</taxon>
        <taxon>Bacillati</taxon>
        <taxon>Actinomycetota</taxon>
        <taxon>Actinomycetes</taxon>
        <taxon>Micrococcales</taxon>
        <taxon>Micrococcaceae</taxon>
        <taxon>Arthrobacter</taxon>
    </lineage>
</organism>
<dbReference type="RefSeq" id="WP_343878673.1">
    <property type="nucleotide sequence ID" value="NZ_BAAAIJ010000023.1"/>
</dbReference>
<evidence type="ECO:0000256" key="3">
    <source>
        <dbReference type="ARBA" id="ARBA00022475"/>
    </source>
</evidence>
<evidence type="ECO:0000256" key="7">
    <source>
        <dbReference type="SAM" id="Phobius"/>
    </source>
</evidence>
<evidence type="ECO:0000256" key="2">
    <source>
        <dbReference type="ARBA" id="ARBA00010792"/>
    </source>
</evidence>
<proteinExistence type="inferred from homology"/>
<dbReference type="EMBL" id="JBHUGA010000019">
    <property type="protein sequence ID" value="MFD1846510.1"/>
    <property type="molecule type" value="Genomic_DNA"/>
</dbReference>
<comment type="caution">
    <text evidence="9">The sequence shown here is derived from an EMBL/GenBank/DDBJ whole genome shotgun (WGS) entry which is preliminary data.</text>
</comment>
<evidence type="ECO:0000256" key="4">
    <source>
        <dbReference type="ARBA" id="ARBA00022692"/>
    </source>
</evidence>
<dbReference type="InterPro" id="IPR051311">
    <property type="entry name" value="DedA_domain"/>
</dbReference>
<reference evidence="10" key="1">
    <citation type="journal article" date="2019" name="Int. J. Syst. Evol. Microbiol.">
        <title>The Global Catalogue of Microorganisms (GCM) 10K type strain sequencing project: providing services to taxonomists for standard genome sequencing and annotation.</title>
        <authorList>
            <consortium name="The Broad Institute Genomics Platform"/>
            <consortium name="The Broad Institute Genome Sequencing Center for Infectious Disease"/>
            <person name="Wu L."/>
            <person name="Ma J."/>
        </authorList>
    </citation>
    <scope>NUCLEOTIDE SEQUENCE [LARGE SCALE GENOMIC DNA]</scope>
    <source>
        <strain evidence="10">JCM 11496</strain>
    </source>
</reference>
<gene>
    <name evidence="9" type="ORF">ACFSFX_07865</name>
</gene>
<dbReference type="Pfam" id="PF09335">
    <property type="entry name" value="VTT_dom"/>
    <property type="match status" value="1"/>
</dbReference>
<feature type="transmembrane region" description="Helical" evidence="7">
    <location>
        <begin position="136"/>
        <end position="158"/>
    </location>
</feature>
<evidence type="ECO:0000313" key="9">
    <source>
        <dbReference type="EMBL" id="MFD1846510.1"/>
    </source>
</evidence>
<keyword evidence="6 7" id="KW-0472">Membrane</keyword>
<dbReference type="PANTHER" id="PTHR42709">
    <property type="entry name" value="ALKALINE PHOSPHATASE LIKE PROTEIN"/>
    <property type="match status" value="1"/>
</dbReference>
<feature type="transmembrane region" description="Helical" evidence="7">
    <location>
        <begin position="50"/>
        <end position="72"/>
    </location>
</feature>